<organism evidence="1 2">
    <name type="scientific">Smallanthus sonchifolius</name>
    <dbReference type="NCBI Taxonomy" id="185202"/>
    <lineage>
        <taxon>Eukaryota</taxon>
        <taxon>Viridiplantae</taxon>
        <taxon>Streptophyta</taxon>
        <taxon>Embryophyta</taxon>
        <taxon>Tracheophyta</taxon>
        <taxon>Spermatophyta</taxon>
        <taxon>Magnoliopsida</taxon>
        <taxon>eudicotyledons</taxon>
        <taxon>Gunneridae</taxon>
        <taxon>Pentapetalae</taxon>
        <taxon>asterids</taxon>
        <taxon>campanulids</taxon>
        <taxon>Asterales</taxon>
        <taxon>Asteraceae</taxon>
        <taxon>Asteroideae</taxon>
        <taxon>Heliantheae alliance</taxon>
        <taxon>Millerieae</taxon>
        <taxon>Smallanthus</taxon>
    </lineage>
</organism>
<comment type="caution">
    <text evidence="1">The sequence shown here is derived from an EMBL/GenBank/DDBJ whole genome shotgun (WGS) entry which is preliminary data.</text>
</comment>
<name>A0ACB9KA30_9ASTR</name>
<keyword evidence="2" id="KW-1185">Reference proteome</keyword>
<evidence type="ECO:0000313" key="1">
    <source>
        <dbReference type="EMBL" id="KAI3829074.1"/>
    </source>
</evidence>
<gene>
    <name evidence="1" type="ORF">L1987_03188</name>
</gene>
<evidence type="ECO:0000313" key="2">
    <source>
        <dbReference type="Proteomes" id="UP001056120"/>
    </source>
</evidence>
<accession>A0ACB9KA30</accession>
<reference evidence="2" key="1">
    <citation type="journal article" date="2022" name="Mol. Ecol. Resour.">
        <title>The genomes of chicory, endive, great burdock and yacon provide insights into Asteraceae palaeo-polyploidization history and plant inulin production.</title>
        <authorList>
            <person name="Fan W."/>
            <person name="Wang S."/>
            <person name="Wang H."/>
            <person name="Wang A."/>
            <person name="Jiang F."/>
            <person name="Liu H."/>
            <person name="Zhao H."/>
            <person name="Xu D."/>
            <person name="Zhang Y."/>
        </authorList>
    </citation>
    <scope>NUCLEOTIDE SEQUENCE [LARGE SCALE GENOMIC DNA]</scope>
    <source>
        <strain evidence="2">cv. Yunnan</strain>
    </source>
</reference>
<dbReference type="Proteomes" id="UP001056120">
    <property type="component" value="Linkage Group LG01"/>
</dbReference>
<protein>
    <submittedName>
        <fullName evidence="1">Uncharacterized protein</fullName>
    </submittedName>
</protein>
<reference evidence="1 2" key="2">
    <citation type="journal article" date="2022" name="Mol. Ecol. Resour.">
        <title>The genomes of chicory, endive, great burdock and yacon provide insights into Asteraceae paleo-polyploidization history and plant inulin production.</title>
        <authorList>
            <person name="Fan W."/>
            <person name="Wang S."/>
            <person name="Wang H."/>
            <person name="Wang A."/>
            <person name="Jiang F."/>
            <person name="Liu H."/>
            <person name="Zhao H."/>
            <person name="Xu D."/>
            <person name="Zhang Y."/>
        </authorList>
    </citation>
    <scope>NUCLEOTIDE SEQUENCE [LARGE SCALE GENOMIC DNA]</scope>
    <source>
        <strain evidence="2">cv. Yunnan</strain>
        <tissue evidence="1">Leaves</tissue>
    </source>
</reference>
<proteinExistence type="predicted"/>
<dbReference type="EMBL" id="CM042018">
    <property type="protein sequence ID" value="KAI3829074.1"/>
    <property type="molecule type" value="Genomic_DNA"/>
</dbReference>
<sequence>MNRYGNGKEIVIDKSFDSVGHLPAFIHFNKELFTGMCVLARGAFLPFVPGIGIGKAHALVSMYRYLDRVLSVLKFEKGDQMPKDYLVSFKEALVVFQHARIYDADSKRFKHLIPLGETLLHYSSEKLHFLGPELSSSPATAIIEGQLDPCTMKAFNELPSCNGQLTKPTAVNNPPLNRILKQETSTEGCFSIVIAIKNGTKKGYSD</sequence>